<dbReference type="PATRIC" id="fig|457404.5.peg.1608"/>
<keyword evidence="3" id="KW-1185">Reference proteome</keyword>
<evidence type="ECO:0000256" key="1">
    <source>
        <dbReference type="SAM" id="MobiDB-lite"/>
    </source>
</evidence>
<accession>S2KYB1</accession>
<evidence type="ECO:0000313" key="2">
    <source>
        <dbReference type="EMBL" id="EPC09102.1"/>
    </source>
</evidence>
<dbReference type="Gene3D" id="1.10.10.10">
    <property type="entry name" value="Winged helix-like DNA-binding domain superfamily/Winged helix DNA-binding domain"/>
    <property type="match status" value="1"/>
</dbReference>
<sequence>MDKVKMLGIYEEGYGVVAKKVMRDKTLNILSKAVYAYICSYTGKGKDAFPSQNLICRDLGIGKSTLVKYIKELKDRGYVTVIQHKEKGKFAQNLYTVNAILCIVSSDTVETDTNPTARGQVNTNNNSLNNNKKNNNNIKDKKINNTYTEVEEKAGDSAEHKNEIEKEKLSDAPMEIQDILKKYKELELPEYNYRPDNYVILGVWRELGAVKLFEALTLMSESEFVKNNMSVNSIFKIENLKKALNGNFKDKENKSKKKNSSKKEFKRPEYKDFTEKLIDGALNGTLGGTKNDEM</sequence>
<protein>
    <recommendedName>
        <fullName evidence="4">Helix-turn-helix domain-containing protein</fullName>
    </recommendedName>
</protein>
<dbReference type="InterPro" id="IPR036388">
    <property type="entry name" value="WH-like_DNA-bd_sf"/>
</dbReference>
<organism evidence="2 3">
    <name type="scientific">Fusobacterium ulcerans 12-1B</name>
    <dbReference type="NCBI Taxonomy" id="457404"/>
    <lineage>
        <taxon>Bacteria</taxon>
        <taxon>Fusobacteriati</taxon>
        <taxon>Fusobacteriota</taxon>
        <taxon>Fusobacteriia</taxon>
        <taxon>Fusobacteriales</taxon>
        <taxon>Fusobacteriaceae</taxon>
        <taxon>Fusobacterium</taxon>
    </lineage>
</organism>
<proteinExistence type="predicted"/>
<feature type="region of interest" description="Disordered" evidence="1">
    <location>
        <begin position="112"/>
        <end position="144"/>
    </location>
</feature>
<feature type="compositionally biased region" description="Low complexity" evidence="1">
    <location>
        <begin position="122"/>
        <end position="137"/>
    </location>
</feature>
<dbReference type="RefSeq" id="WP_016361793.1">
    <property type="nucleotide sequence ID" value="NZ_KE161007.1"/>
</dbReference>
<evidence type="ECO:0008006" key="4">
    <source>
        <dbReference type="Google" id="ProtNLM"/>
    </source>
</evidence>
<dbReference type="AlphaFoldDB" id="S2KYB1"/>
<reference evidence="2 3" key="1">
    <citation type="submission" date="2012-07" db="EMBL/GenBank/DDBJ databases">
        <title>The Genome Sequence of Fusobacterium ulcerans 12_1B.</title>
        <authorList>
            <consortium name="The Broad Institute Genome Sequencing Platform"/>
            <person name="Earl A."/>
            <person name="Ward D."/>
            <person name="Feldgarden M."/>
            <person name="Gevers D."/>
            <person name="Strauss J."/>
            <person name="Ambrose C.E."/>
            <person name="Allen-Vercoe E."/>
            <person name="Walker B."/>
            <person name="Young S.K."/>
            <person name="Zeng Q."/>
            <person name="Gargeya S."/>
            <person name="Fitzgerald M."/>
            <person name="Haas B."/>
            <person name="Abouelleil A."/>
            <person name="Alvarado L."/>
            <person name="Arachchi H.M."/>
            <person name="Berlin A.M."/>
            <person name="Chapman S.B."/>
            <person name="Goldberg J."/>
            <person name="Griggs A."/>
            <person name="Gujja S."/>
            <person name="Hansen M."/>
            <person name="Howarth C."/>
            <person name="Imamovic A."/>
            <person name="Larimer J."/>
            <person name="McCowen C."/>
            <person name="Montmayeur A."/>
            <person name="Murphy C."/>
            <person name="Neiman D."/>
            <person name="Pearson M."/>
            <person name="Priest M."/>
            <person name="Roberts A."/>
            <person name="Saif S."/>
            <person name="Shea T."/>
            <person name="Sisk P."/>
            <person name="Sykes S."/>
            <person name="Wortman J."/>
            <person name="Nusbaum C."/>
            <person name="Birren B."/>
        </authorList>
    </citation>
    <scope>NUCLEOTIDE SEQUENCE [LARGE SCALE GENOMIC DNA]</scope>
    <source>
        <strain evidence="2 3">12_1B</strain>
    </source>
</reference>
<dbReference type="EMBL" id="AGWJ02000016">
    <property type="protein sequence ID" value="EPC09102.1"/>
    <property type="molecule type" value="Genomic_DNA"/>
</dbReference>
<feature type="compositionally biased region" description="Polar residues" evidence="1">
    <location>
        <begin position="112"/>
        <end position="121"/>
    </location>
</feature>
<gene>
    <name evidence="2" type="ORF">HMPREF0402_04172</name>
</gene>
<dbReference type="Proteomes" id="UP000003233">
    <property type="component" value="Unassembled WGS sequence"/>
</dbReference>
<dbReference type="HOGENOM" id="CLU_1044925_0_0_0"/>
<name>S2KYB1_9FUSO</name>
<evidence type="ECO:0000313" key="3">
    <source>
        <dbReference type="Proteomes" id="UP000003233"/>
    </source>
</evidence>
<feature type="region of interest" description="Disordered" evidence="1">
    <location>
        <begin position="248"/>
        <end position="268"/>
    </location>
</feature>
<dbReference type="Pfam" id="PF13730">
    <property type="entry name" value="HTH_36"/>
    <property type="match status" value="1"/>
</dbReference>
<comment type="caution">
    <text evidence="2">The sequence shown here is derived from an EMBL/GenBank/DDBJ whole genome shotgun (WGS) entry which is preliminary data.</text>
</comment>